<keyword evidence="1" id="KW-0805">Transcription regulation</keyword>
<dbReference type="SMART" id="SM00895">
    <property type="entry name" value="FCD"/>
    <property type="match status" value="1"/>
</dbReference>
<reference evidence="5 6" key="1">
    <citation type="submission" date="2018-07" db="EMBL/GenBank/DDBJ databases">
        <authorList>
            <person name="Zhang Y."/>
            <person name="Wang L."/>
            <person name="Ma S."/>
        </authorList>
    </citation>
    <scope>NUCLEOTIDE SEQUENCE [LARGE SCALE GENOMIC DNA]</scope>
    <source>
        <strain evidence="5 6">4-2</strain>
    </source>
</reference>
<dbReference type="InterPro" id="IPR011711">
    <property type="entry name" value="GntR_C"/>
</dbReference>
<keyword evidence="6" id="KW-1185">Reference proteome</keyword>
<feature type="domain" description="HTH gntR-type" evidence="4">
    <location>
        <begin position="26"/>
        <end position="93"/>
    </location>
</feature>
<dbReference type="EMBL" id="QOKZ01000002">
    <property type="protein sequence ID" value="RMC36229.1"/>
    <property type="molecule type" value="Genomic_DNA"/>
</dbReference>
<dbReference type="Pfam" id="PF07729">
    <property type="entry name" value="FCD"/>
    <property type="match status" value="1"/>
</dbReference>
<sequence>MVHRDIRIDLGSWRITMTLQKLKRPVSLYDMALEGIRSSIIDGTIEIGEQISETRISEQLGISKTPVREALQELRREGLVQIDPRKRTTVFKPDSQQLSELFDMRILLETGAAERLYERNREQSVLRMRAVVEQMRRAVEHEDYKGYRSLDSDFHQTIIDGAGNSLISETYRPLSFKINVLRNRGLLDPYVVHKSFAFHQRLLGLLESAEAEEFRAALTTHIQNSQKDYEAWLATLSPPGS</sequence>
<dbReference type="PANTHER" id="PTHR43537">
    <property type="entry name" value="TRANSCRIPTIONAL REGULATOR, GNTR FAMILY"/>
    <property type="match status" value="1"/>
</dbReference>
<protein>
    <submittedName>
        <fullName evidence="5">GntR family transcriptional regulator</fullName>
    </submittedName>
</protein>
<keyword evidence="3" id="KW-0804">Transcription</keyword>
<dbReference type="GO" id="GO:0003677">
    <property type="term" value="F:DNA binding"/>
    <property type="evidence" value="ECO:0007669"/>
    <property type="project" value="UniProtKB-KW"/>
</dbReference>
<dbReference type="CDD" id="cd07377">
    <property type="entry name" value="WHTH_GntR"/>
    <property type="match status" value="1"/>
</dbReference>
<name>A0A3M0MF89_9RHOB</name>
<dbReference type="Gene3D" id="1.20.120.530">
    <property type="entry name" value="GntR ligand-binding domain-like"/>
    <property type="match status" value="1"/>
</dbReference>
<proteinExistence type="predicted"/>
<dbReference type="SUPFAM" id="SSF48008">
    <property type="entry name" value="GntR ligand-binding domain-like"/>
    <property type="match status" value="1"/>
</dbReference>
<dbReference type="SMART" id="SM00345">
    <property type="entry name" value="HTH_GNTR"/>
    <property type="match status" value="1"/>
</dbReference>
<dbReference type="InterPro" id="IPR000524">
    <property type="entry name" value="Tscrpt_reg_HTH_GntR"/>
</dbReference>
<dbReference type="PANTHER" id="PTHR43537:SF50">
    <property type="entry name" value="TRANSCRIPTIONAL REGULATORY PROTEIN"/>
    <property type="match status" value="1"/>
</dbReference>
<dbReference type="Proteomes" id="UP000273516">
    <property type="component" value="Unassembled WGS sequence"/>
</dbReference>
<evidence type="ECO:0000256" key="3">
    <source>
        <dbReference type="ARBA" id="ARBA00023163"/>
    </source>
</evidence>
<dbReference type="Gene3D" id="1.10.10.10">
    <property type="entry name" value="Winged helix-like DNA-binding domain superfamily/Winged helix DNA-binding domain"/>
    <property type="match status" value="1"/>
</dbReference>
<keyword evidence="2" id="KW-0238">DNA-binding</keyword>
<comment type="caution">
    <text evidence="5">The sequence shown here is derived from an EMBL/GenBank/DDBJ whole genome shotgun (WGS) entry which is preliminary data.</text>
</comment>
<organism evidence="5 6">
    <name type="scientific">Paracoccus alkanivorans</name>
    <dbReference type="NCBI Taxonomy" id="2116655"/>
    <lineage>
        <taxon>Bacteria</taxon>
        <taxon>Pseudomonadati</taxon>
        <taxon>Pseudomonadota</taxon>
        <taxon>Alphaproteobacteria</taxon>
        <taxon>Rhodobacterales</taxon>
        <taxon>Paracoccaceae</taxon>
        <taxon>Paracoccus</taxon>
    </lineage>
</organism>
<dbReference type="PROSITE" id="PS50949">
    <property type="entry name" value="HTH_GNTR"/>
    <property type="match status" value="1"/>
</dbReference>
<dbReference type="InterPro" id="IPR036390">
    <property type="entry name" value="WH_DNA-bd_sf"/>
</dbReference>
<dbReference type="InterPro" id="IPR036388">
    <property type="entry name" value="WH-like_DNA-bd_sf"/>
</dbReference>
<evidence type="ECO:0000256" key="1">
    <source>
        <dbReference type="ARBA" id="ARBA00023015"/>
    </source>
</evidence>
<dbReference type="OrthoDB" id="7834120at2"/>
<dbReference type="PRINTS" id="PR00035">
    <property type="entry name" value="HTHGNTR"/>
</dbReference>
<accession>A0A3M0MF89</accession>
<evidence type="ECO:0000313" key="5">
    <source>
        <dbReference type="EMBL" id="RMC36229.1"/>
    </source>
</evidence>
<dbReference type="GO" id="GO:0003700">
    <property type="term" value="F:DNA-binding transcription factor activity"/>
    <property type="evidence" value="ECO:0007669"/>
    <property type="project" value="InterPro"/>
</dbReference>
<evidence type="ECO:0000259" key="4">
    <source>
        <dbReference type="PROSITE" id="PS50949"/>
    </source>
</evidence>
<dbReference type="InterPro" id="IPR008920">
    <property type="entry name" value="TF_FadR/GntR_C"/>
</dbReference>
<dbReference type="SUPFAM" id="SSF46785">
    <property type="entry name" value="Winged helix' DNA-binding domain"/>
    <property type="match status" value="1"/>
</dbReference>
<gene>
    <name evidence="5" type="ORF">C9E81_05925</name>
</gene>
<evidence type="ECO:0000256" key="2">
    <source>
        <dbReference type="ARBA" id="ARBA00023125"/>
    </source>
</evidence>
<dbReference type="Pfam" id="PF00392">
    <property type="entry name" value="GntR"/>
    <property type="match status" value="1"/>
</dbReference>
<evidence type="ECO:0000313" key="6">
    <source>
        <dbReference type="Proteomes" id="UP000273516"/>
    </source>
</evidence>
<dbReference type="AlphaFoldDB" id="A0A3M0MF89"/>